<dbReference type="VEuPathDB" id="TrichDB:TVAG_000710"/>
<evidence type="ECO:0000256" key="1">
    <source>
        <dbReference type="SAM" id="Coils"/>
    </source>
</evidence>
<accession>A2EHU7</accession>
<proteinExistence type="predicted"/>
<evidence type="ECO:0000313" key="3">
    <source>
        <dbReference type="Proteomes" id="UP000001542"/>
    </source>
</evidence>
<protein>
    <submittedName>
        <fullName evidence="2">Uncharacterized protein</fullName>
    </submittedName>
</protein>
<dbReference type="RefSeq" id="XP_001320010.1">
    <property type="nucleotide sequence ID" value="XM_001319975.1"/>
</dbReference>
<keyword evidence="3" id="KW-1185">Reference proteome</keyword>
<gene>
    <name evidence="2" type="ORF">TVAG_000710</name>
</gene>
<keyword evidence="1" id="KW-0175">Coiled coil</keyword>
<dbReference type="Proteomes" id="UP000001542">
    <property type="component" value="Unassembled WGS sequence"/>
</dbReference>
<feature type="coiled-coil region" evidence="1">
    <location>
        <begin position="220"/>
        <end position="308"/>
    </location>
</feature>
<dbReference type="SMR" id="A2EHU7"/>
<name>A2EHU7_TRIV3</name>
<dbReference type="InParanoid" id="A2EHU7"/>
<dbReference type="VEuPathDB" id="TrichDB:TVAGG3_0076910"/>
<organism evidence="2 3">
    <name type="scientific">Trichomonas vaginalis (strain ATCC PRA-98 / G3)</name>
    <dbReference type="NCBI Taxonomy" id="412133"/>
    <lineage>
        <taxon>Eukaryota</taxon>
        <taxon>Metamonada</taxon>
        <taxon>Parabasalia</taxon>
        <taxon>Trichomonadida</taxon>
        <taxon>Trichomonadidae</taxon>
        <taxon>Trichomonas</taxon>
    </lineage>
</organism>
<reference evidence="2" key="1">
    <citation type="submission" date="2006-10" db="EMBL/GenBank/DDBJ databases">
        <authorList>
            <person name="Amadeo P."/>
            <person name="Zhao Q."/>
            <person name="Wortman J."/>
            <person name="Fraser-Liggett C."/>
            <person name="Carlton J."/>
        </authorList>
    </citation>
    <scope>NUCLEOTIDE SEQUENCE</scope>
    <source>
        <strain evidence="2">G3</strain>
    </source>
</reference>
<dbReference type="AlphaFoldDB" id="A2EHU7"/>
<evidence type="ECO:0000313" key="2">
    <source>
        <dbReference type="EMBL" id="EAY07787.1"/>
    </source>
</evidence>
<sequence length="315" mass="37250">MNHASNRYTETKSRLGFDTSKLRSSYAIRKSDVTDESKTENIKSYLLKVQDKEINASTTLKDTVKQQKRENEKLQLKFDIEFQENKDLRNLSILLNEYYHKTLAIMDFKNKNEISKEDIDILIQNYNEYIISQIKENVKDASLVEQVHVLIDLNKKVSDMRKTVVEKKIELERPLDQQEIYQMKEQIKLKHLFLTKKYDELDEFLKQEIIFQKENDQQSIEKMDQDLLLLAEELDSAKKKLISSRSAGIQSRMNELMVQLNIILDRKNELNSEIESLVAEKSKSEFQLQESKSKLEELQQRLSVLQNIKKSMIFM</sequence>
<reference evidence="2" key="2">
    <citation type="journal article" date="2007" name="Science">
        <title>Draft genome sequence of the sexually transmitted pathogen Trichomonas vaginalis.</title>
        <authorList>
            <person name="Carlton J.M."/>
            <person name="Hirt R.P."/>
            <person name="Silva J.C."/>
            <person name="Delcher A.L."/>
            <person name="Schatz M."/>
            <person name="Zhao Q."/>
            <person name="Wortman J.R."/>
            <person name="Bidwell S.L."/>
            <person name="Alsmark U.C.M."/>
            <person name="Besteiro S."/>
            <person name="Sicheritz-Ponten T."/>
            <person name="Noel C.J."/>
            <person name="Dacks J.B."/>
            <person name="Foster P.G."/>
            <person name="Simillion C."/>
            <person name="Van de Peer Y."/>
            <person name="Miranda-Saavedra D."/>
            <person name="Barton G.J."/>
            <person name="Westrop G.D."/>
            <person name="Mueller S."/>
            <person name="Dessi D."/>
            <person name="Fiori P.L."/>
            <person name="Ren Q."/>
            <person name="Paulsen I."/>
            <person name="Zhang H."/>
            <person name="Bastida-Corcuera F.D."/>
            <person name="Simoes-Barbosa A."/>
            <person name="Brown M.T."/>
            <person name="Hayes R.D."/>
            <person name="Mukherjee M."/>
            <person name="Okumura C.Y."/>
            <person name="Schneider R."/>
            <person name="Smith A.J."/>
            <person name="Vanacova S."/>
            <person name="Villalvazo M."/>
            <person name="Haas B.J."/>
            <person name="Pertea M."/>
            <person name="Feldblyum T.V."/>
            <person name="Utterback T.R."/>
            <person name="Shu C.L."/>
            <person name="Osoegawa K."/>
            <person name="de Jong P.J."/>
            <person name="Hrdy I."/>
            <person name="Horvathova L."/>
            <person name="Zubacova Z."/>
            <person name="Dolezal P."/>
            <person name="Malik S.B."/>
            <person name="Logsdon J.M. Jr."/>
            <person name="Henze K."/>
            <person name="Gupta A."/>
            <person name="Wang C.C."/>
            <person name="Dunne R.L."/>
            <person name="Upcroft J.A."/>
            <person name="Upcroft P."/>
            <person name="White O."/>
            <person name="Salzberg S.L."/>
            <person name="Tang P."/>
            <person name="Chiu C.-H."/>
            <person name="Lee Y.-S."/>
            <person name="Embley T.M."/>
            <person name="Coombs G.H."/>
            <person name="Mottram J.C."/>
            <person name="Tachezy J."/>
            <person name="Fraser-Liggett C.M."/>
            <person name="Johnson P.J."/>
        </authorList>
    </citation>
    <scope>NUCLEOTIDE SEQUENCE [LARGE SCALE GENOMIC DNA]</scope>
    <source>
        <strain evidence="2">G3</strain>
    </source>
</reference>
<dbReference type="EMBL" id="DS113392">
    <property type="protein sequence ID" value="EAY07787.1"/>
    <property type="molecule type" value="Genomic_DNA"/>
</dbReference>
<dbReference type="KEGG" id="tva:4765682"/>